<dbReference type="SMART" id="SM00406">
    <property type="entry name" value="IGv"/>
    <property type="match status" value="3"/>
</dbReference>
<dbReference type="FunFam" id="2.60.40.10:FF:000450">
    <property type="entry name" value="Neural cell adhesion molecule 2"/>
    <property type="match status" value="1"/>
</dbReference>
<feature type="domain" description="Fibronectin type-III" evidence="18">
    <location>
        <begin position="489"/>
        <end position="582"/>
    </location>
</feature>
<accession>A0A8D0B1N5</accession>
<keyword evidence="4 16" id="KW-0812">Transmembrane</keyword>
<feature type="domain" description="Ig-like" evidence="17">
    <location>
        <begin position="293"/>
        <end position="387"/>
    </location>
</feature>
<comment type="subcellular location">
    <subcellularLocation>
        <location evidence="1">Cell membrane</location>
        <topology evidence="1">Single-pass type I membrane protein</topology>
    </subcellularLocation>
</comment>
<dbReference type="Ensembl" id="ENSSLUT00000062310.1">
    <property type="protein sequence ID" value="ENSSLUP00000060602.1"/>
    <property type="gene ID" value="ENSSLUG00000025829.1"/>
</dbReference>
<dbReference type="FunFam" id="2.60.40.10:FF:000528">
    <property type="entry name" value="Neural cell adhesion molecule 2"/>
    <property type="match status" value="1"/>
</dbReference>
<dbReference type="Gene3D" id="2.60.40.10">
    <property type="entry name" value="Immunoglobulins"/>
    <property type="match status" value="7"/>
</dbReference>
<dbReference type="Pfam" id="PF00041">
    <property type="entry name" value="fn3"/>
    <property type="match status" value="1"/>
</dbReference>
<dbReference type="SMART" id="SM00060">
    <property type="entry name" value="FN3"/>
    <property type="match status" value="2"/>
</dbReference>
<evidence type="ECO:0000256" key="10">
    <source>
        <dbReference type="ARBA" id="ARBA00023157"/>
    </source>
</evidence>
<dbReference type="GO" id="GO:0005886">
    <property type="term" value="C:plasma membrane"/>
    <property type="evidence" value="ECO:0007669"/>
    <property type="project" value="UniProtKB-SubCell"/>
</dbReference>
<dbReference type="InterPro" id="IPR003599">
    <property type="entry name" value="Ig_sub"/>
</dbReference>
<dbReference type="PRINTS" id="PR01838">
    <property type="entry name" value="NCAMFAMILY"/>
</dbReference>
<keyword evidence="7" id="KW-0130">Cell adhesion</keyword>
<dbReference type="AlphaFoldDB" id="A0A8D0B1N5"/>
<evidence type="ECO:0000256" key="15">
    <source>
        <dbReference type="SAM" id="MobiDB-lite"/>
    </source>
</evidence>
<keyword evidence="2" id="KW-1003">Cell membrane</keyword>
<name>A0A8D0B1N5_SANLU</name>
<keyword evidence="10" id="KW-1015">Disulfide bond</keyword>
<evidence type="ECO:0000256" key="9">
    <source>
        <dbReference type="ARBA" id="ARBA00023136"/>
    </source>
</evidence>
<keyword evidence="8 16" id="KW-1133">Transmembrane helix</keyword>
<dbReference type="GeneTree" id="ENSGT00940000157860"/>
<dbReference type="InterPro" id="IPR013783">
    <property type="entry name" value="Ig-like_fold"/>
</dbReference>
<dbReference type="InterPro" id="IPR036179">
    <property type="entry name" value="Ig-like_dom_sf"/>
</dbReference>
<evidence type="ECO:0000256" key="8">
    <source>
        <dbReference type="ARBA" id="ARBA00022989"/>
    </source>
</evidence>
<dbReference type="Proteomes" id="UP000694568">
    <property type="component" value="Unplaced"/>
</dbReference>
<keyword evidence="3" id="KW-0597">Phosphoprotein</keyword>
<evidence type="ECO:0000259" key="18">
    <source>
        <dbReference type="PROSITE" id="PS50853"/>
    </source>
</evidence>
<dbReference type="PANTHER" id="PTHR12231:SF231">
    <property type="entry name" value="NEURAL CELL ADHESION MOLECULE 2"/>
    <property type="match status" value="1"/>
</dbReference>
<dbReference type="FunFam" id="2.60.40.10:FF:000086">
    <property type="entry name" value="Neural cell adhesion molecule 1"/>
    <property type="match status" value="1"/>
</dbReference>
<dbReference type="SUPFAM" id="SSF48726">
    <property type="entry name" value="Immunoglobulin"/>
    <property type="match status" value="5"/>
</dbReference>
<dbReference type="PROSITE" id="PS50835">
    <property type="entry name" value="IG_LIKE"/>
    <property type="match status" value="5"/>
</dbReference>
<dbReference type="CDD" id="cd00063">
    <property type="entry name" value="FN3"/>
    <property type="match status" value="2"/>
</dbReference>
<feature type="region of interest" description="Disordered" evidence="15">
    <location>
        <begin position="761"/>
        <end position="788"/>
    </location>
</feature>
<evidence type="ECO:0000256" key="12">
    <source>
        <dbReference type="ARBA" id="ARBA00023319"/>
    </source>
</evidence>
<evidence type="ECO:0000256" key="5">
    <source>
        <dbReference type="ARBA" id="ARBA00022729"/>
    </source>
</evidence>
<keyword evidence="9 16" id="KW-0472">Membrane</keyword>
<gene>
    <name evidence="19" type="primary">LOC116044484</name>
</gene>
<dbReference type="InterPro" id="IPR003598">
    <property type="entry name" value="Ig_sub2"/>
</dbReference>
<keyword evidence="11" id="KW-0325">Glycoprotein</keyword>
<feature type="domain" description="Ig-like" evidence="17">
    <location>
        <begin position="101"/>
        <end position="185"/>
    </location>
</feature>
<dbReference type="Pfam" id="PF13927">
    <property type="entry name" value="Ig_3"/>
    <property type="match status" value="1"/>
</dbReference>
<evidence type="ECO:0000256" key="14">
    <source>
        <dbReference type="ARBA" id="ARBA00067628"/>
    </source>
</evidence>
<dbReference type="CDD" id="cd00096">
    <property type="entry name" value="Ig"/>
    <property type="match status" value="2"/>
</dbReference>
<reference evidence="19" key="2">
    <citation type="submission" date="2025-09" db="UniProtKB">
        <authorList>
            <consortium name="Ensembl"/>
        </authorList>
    </citation>
    <scope>IDENTIFICATION</scope>
</reference>
<dbReference type="InterPro" id="IPR003961">
    <property type="entry name" value="FN3_dom"/>
</dbReference>
<organism evidence="19 20">
    <name type="scientific">Sander lucioperca</name>
    <name type="common">Pike-perch</name>
    <name type="synonym">Perca lucioperca</name>
    <dbReference type="NCBI Taxonomy" id="283035"/>
    <lineage>
        <taxon>Eukaryota</taxon>
        <taxon>Metazoa</taxon>
        <taxon>Chordata</taxon>
        <taxon>Craniata</taxon>
        <taxon>Vertebrata</taxon>
        <taxon>Euteleostomi</taxon>
        <taxon>Actinopterygii</taxon>
        <taxon>Neopterygii</taxon>
        <taxon>Teleostei</taxon>
        <taxon>Neoteleostei</taxon>
        <taxon>Acanthomorphata</taxon>
        <taxon>Eupercaria</taxon>
        <taxon>Perciformes</taxon>
        <taxon>Percoidei</taxon>
        <taxon>Percidae</taxon>
        <taxon>Luciopercinae</taxon>
        <taxon>Sander</taxon>
    </lineage>
</organism>
<dbReference type="InterPro" id="IPR013106">
    <property type="entry name" value="Ig_V-set"/>
</dbReference>
<keyword evidence="5" id="KW-0732">Signal</keyword>
<dbReference type="FunFam" id="2.60.40.10:FF:000436">
    <property type="entry name" value="Neural cell adhesion molecule 2"/>
    <property type="match status" value="1"/>
</dbReference>
<feature type="domain" description="Ig-like" evidence="17">
    <location>
        <begin position="9"/>
        <end position="96"/>
    </location>
</feature>
<comment type="function">
    <text evidence="13">May play important roles in selective fasciculation and zone-to-zone projection of the primary olfactory axons.</text>
</comment>
<feature type="transmembrane region" description="Helical" evidence="16">
    <location>
        <begin position="685"/>
        <end position="708"/>
    </location>
</feature>
<keyword evidence="6" id="KW-0677">Repeat</keyword>
<evidence type="ECO:0000256" key="16">
    <source>
        <dbReference type="SAM" id="Phobius"/>
    </source>
</evidence>
<dbReference type="InterPro" id="IPR013098">
    <property type="entry name" value="Ig_I-set"/>
</dbReference>
<dbReference type="Pfam" id="PF07679">
    <property type="entry name" value="I-set"/>
    <property type="match status" value="4"/>
</dbReference>
<feature type="domain" description="Ig-like" evidence="17">
    <location>
        <begin position="197"/>
        <end position="286"/>
    </location>
</feature>
<protein>
    <recommendedName>
        <fullName evidence="14">Neural cell adhesion molecule 2</fullName>
    </recommendedName>
</protein>
<dbReference type="GO" id="GO:0007155">
    <property type="term" value="P:cell adhesion"/>
    <property type="evidence" value="ECO:0007669"/>
    <property type="project" value="UniProtKB-KW"/>
</dbReference>
<dbReference type="InterPro" id="IPR009138">
    <property type="entry name" value="Neural_cell_adh"/>
</dbReference>
<evidence type="ECO:0000256" key="7">
    <source>
        <dbReference type="ARBA" id="ARBA00022889"/>
    </source>
</evidence>
<dbReference type="InterPro" id="IPR051170">
    <property type="entry name" value="Neural/epithelial_adhesion"/>
</dbReference>
<reference evidence="19" key="1">
    <citation type="submission" date="2025-08" db="UniProtKB">
        <authorList>
            <consortium name="Ensembl"/>
        </authorList>
    </citation>
    <scope>IDENTIFICATION</scope>
</reference>
<evidence type="ECO:0000256" key="11">
    <source>
        <dbReference type="ARBA" id="ARBA00023180"/>
    </source>
</evidence>
<dbReference type="InterPro" id="IPR007110">
    <property type="entry name" value="Ig-like_dom"/>
</dbReference>
<dbReference type="PANTHER" id="PTHR12231">
    <property type="entry name" value="CTX-RELATED TYPE I TRANSMEMBRANE PROTEIN"/>
    <property type="match status" value="1"/>
</dbReference>
<dbReference type="FunFam" id="2.60.40.10:FF:000575">
    <property type="entry name" value="Neural cell adhesion molecule 2"/>
    <property type="match status" value="1"/>
</dbReference>
<keyword evidence="12" id="KW-0393">Immunoglobulin domain</keyword>
<evidence type="ECO:0000256" key="2">
    <source>
        <dbReference type="ARBA" id="ARBA00022475"/>
    </source>
</evidence>
<keyword evidence="20" id="KW-1185">Reference proteome</keyword>
<feature type="domain" description="Fibronectin type-III" evidence="18">
    <location>
        <begin position="584"/>
        <end position="679"/>
    </location>
</feature>
<dbReference type="SUPFAM" id="SSF49265">
    <property type="entry name" value="Fibronectin type III"/>
    <property type="match status" value="1"/>
</dbReference>
<evidence type="ECO:0000259" key="17">
    <source>
        <dbReference type="PROSITE" id="PS50835"/>
    </source>
</evidence>
<evidence type="ECO:0000256" key="6">
    <source>
        <dbReference type="ARBA" id="ARBA00022737"/>
    </source>
</evidence>
<feature type="domain" description="Ig-like" evidence="17">
    <location>
        <begin position="392"/>
        <end position="482"/>
    </location>
</feature>
<dbReference type="InterPro" id="IPR036116">
    <property type="entry name" value="FN3_sf"/>
</dbReference>
<evidence type="ECO:0000313" key="20">
    <source>
        <dbReference type="Proteomes" id="UP000694568"/>
    </source>
</evidence>
<evidence type="ECO:0000256" key="13">
    <source>
        <dbReference type="ARBA" id="ARBA00055494"/>
    </source>
</evidence>
<dbReference type="FunFam" id="2.60.40.10:FF:000636">
    <property type="entry name" value="Neural cell adhesion molecule 2"/>
    <property type="match status" value="1"/>
</dbReference>
<proteinExistence type="predicted"/>
<sequence length="788" mass="87872">QLFTVLSALQVSISLNKVELSVGESKFFICTAIGEPVRLEWYNPQGERIVPSKRMALHTETSRSRLIIYNAIIEDAGIYRCQATDATGHTEEASVVLEIYQRLTFRDVQSPQEFRHGETAEVVCDVISSPVPVVVWYYQDKEITEEHHSKFQVLANNNLQIQQVTKADEGVYRCEASVEARGEIDFVDIAMVVNVPPVLSVFQQSFNATADYQESVTFTCMTSGSPDPVVTWHRKGQQLEPSEQYIITRLEGGRSMLTIRNIRQGDGGTYTCKATNKAGSQEREIFLKVFVQPHITQLKNVTAVEGSAAMISCVAEGEPLPDISWRRASDGQTFVDGDKSQDGRFEVRGRHGKSVLTISGVRLTDLGRFDCEALSRIGGHQKSMFLDIEYIPKFLTNHTIYYSWEGNPVNISCDVMSNPPATMLWRRERFTISAEGTANTRVHSADGKSVLEVTPMSDRDFGRYNCTARNNIGVRYQEFILAQADVPSNPYSVRLSAVSQRLATVTFMKPDSHGGVPISYYLVQYKEVGSQDWRDVKSHSIQTTVVLTGLEPNTTYEVRVAAVNGKGQGEFSHTETFQTLPIREPSPPAVHGQRGMGKAYRLGLVKQDDGGMPIVEYIVKYKTDKEEQWMTKLVPGANDFAMLQPLQWNTRYEVEITARNVKGLSEPTFYQFFMPQKPDITAESLFSGMGLGTVVGLGLGALLLLLVLVDVSCFFLRHCGLLMCITRTLCSKKTATSGKGKEIEEGKAAYLKLPLKEENGKESLKPDTIEIKVHSDNSIHTKPDDSKA</sequence>
<dbReference type="FunFam" id="2.60.40.10:FF:000381">
    <property type="entry name" value="Neural cell adhesion molecule 2"/>
    <property type="match status" value="1"/>
</dbReference>
<dbReference type="SMART" id="SM00409">
    <property type="entry name" value="IG"/>
    <property type="match status" value="5"/>
</dbReference>
<dbReference type="PROSITE" id="PS50853">
    <property type="entry name" value="FN3"/>
    <property type="match status" value="2"/>
</dbReference>
<dbReference type="SMART" id="SM00408">
    <property type="entry name" value="IGc2"/>
    <property type="match status" value="5"/>
</dbReference>
<evidence type="ECO:0000256" key="4">
    <source>
        <dbReference type="ARBA" id="ARBA00022692"/>
    </source>
</evidence>
<evidence type="ECO:0000313" key="19">
    <source>
        <dbReference type="Ensembl" id="ENSSLUP00000060602.1"/>
    </source>
</evidence>
<dbReference type="PRINTS" id="PR00014">
    <property type="entry name" value="FNTYPEIII"/>
</dbReference>
<evidence type="ECO:0000256" key="3">
    <source>
        <dbReference type="ARBA" id="ARBA00022553"/>
    </source>
</evidence>
<evidence type="ECO:0000256" key="1">
    <source>
        <dbReference type="ARBA" id="ARBA00004251"/>
    </source>
</evidence>